<feature type="transmembrane region" description="Helical" evidence="5">
    <location>
        <begin position="12"/>
        <end position="32"/>
    </location>
</feature>
<dbReference type="InterPro" id="IPR027469">
    <property type="entry name" value="Cation_efflux_TMD_sf"/>
</dbReference>
<dbReference type="GO" id="GO:0016020">
    <property type="term" value="C:membrane"/>
    <property type="evidence" value="ECO:0007669"/>
    <property type="project" value="UniProtKB-SubCell"/>
</dbReference>
<comment type="caution">
    <text evidence="7">The sequence shown here is derived from an EMBL/GenBank/DDBJ whole genome shotgun (WGS) entry which is preliminary data.</text>
</comment>
<protein>
    <recommendedName>
        <fullName evidence="6">Cation efflux protein transmembrane domain-containing protein</fullName>
    </recommendedName>
</protein>
<evidence type="ECO:0000256" key="3">
    <source>
        <dbReference type="ARBA" id="ARBA00022989"/>
    </source>
</evidence>
<evidence type="ECO:0000256" key="1">
    <source>
        <dbReference type="ARBA" id="ARBA00004141"/>
    </source>
</evidence>
<dbReference type="Gene3D" id="1.20.1510.10">
    <property type="entry name" value="Cation efflux protein transmembrane domain"/>
    <property type="match status" value="1"/>
</dbReference>
<keyword evidence="2 5" id="KW-0812">Transmembrane</keyword>
<comment type="subcellular location">
    <subcellularLocation>
        <location evidence="1">Membrane</location>
        <topology evidence="1">Multi-pass membrane protein</topology>
    </subcellularLocation>
</comment>
<evidence type="ECO:0000256" key="4">
    <source>
        <dbReference type="ARBA" id="ARBA00023136"/>
    </source>
</evidence>
<evidence type="ECO:0000313" key="8">
    <source>
        <dbReference type="Proteomes" id="UP000283383"/>
    </source>
</evidence>
<evidence type="ECO:0000259" key="6">
    <source>
        <dbReference type="Pfam" id="PF01545"/>
    </source>
</evidence>
<sequence>MDMTNLNKSYRLMLVTAIYFSFFIAEVSVGFYSHSLALVADAFHCVRLDQFNFIMPNMTCLGYQFTGRSRRSDV</sequence>
<dbReference type="AlphaFoldDB" id="A0A420J980"/>
<keyword evidence="4 5" id="KW-0472">Membrane</keyword>
<dbReference type="InterPro" id="IPR058533">
    <property type="entry name" value="Cation_efflux_TM"/>
</dbReference>
<organism evidence="7 8">
    <name type="scientific">Golovinomyces cichoracearum</name>
    <dbReference type="NCBI Taxonomy" id="62708"/>
    <lineage>
        <taxon>Eukaryota</taxon>
        <taxon>Fungi</taxon>
        <taxon>Dikarya</taxon>
        <taxon>Ascomycota</taxon>
        <taxon>Pezizomycotina</taxon>
        <taxon>Leotiomycetes</taxon>
        <taxon>Erysiphales</taxon>
        <taxon>Erysiphaceae</taxon>
        <taxon>Golovinomyces</taxon>
    </lineage>
</organism>
<evidence type="ECO:0000313" key="7">
    <source>
        <dbReference type="EMBL" id="RKF83339.1"/>
    </source>
</evidence>
<dbReference type="EMBL" id="MCBQ01001448">
    <property type="protein sequence ID" value="RKF83339.1"/>
    <property type="molecule type" value="Genomic_DNA"/>
</dbReference>
<proteinExistence type="predicted"/>
<name>A0A420J980_9PEZI</name>
<reference evidence="7 8" key="1">
    <citation type="journal article" date="2018" name="BMC Genomics">
        <title>Comparative genome analyses reveal sequence features reflecting distinct modes of host-adaptation between dicot and monocot powdery mildew.</title>
        <authorList>
            <person name="Wu Y."/>
            <person name="Ma X."/>
            <person name="Pan Z."/>
            <person name="Kale S.D."/>
            <person name="Song Y."/>
            <person name="King H."/>
            <person name="Zhang Q."/>
            <person name="Presley C."/>
            <person name="Deng X."/>
            <person name="Wei C.I."/>
            <person name="Xiao S."/>
        </authorList>
    </citation>
    <scope>NUCLEOTIDE SEQUENCE [LARGE SCALE GENOMIC DNA]</scope>
    <source>
        <strain evidence="7">UMSG3</strain>
    </source>
</reference>
<evidence type="ECO:0000256" key="2">
    <source>
        <dbReference type="ARBA" id="ARBA00022692"/>
    </source>
</evidence>
<dbReference type="SUPFAM" id="SSF161111">
    <property type="entry name" value="Cation efflux protein transmembrane domain-like"/>
    <property type="match status" value="1"/>
</dbReference>
<keyword evidence="3 5" id="KW-1133">Transmembrane helix</keyword>
<keyword evidence="8" id="KW-1185">Reference proteome</keyword>
<evidence type="ECO:0000256" key="5">
    <source>
        <dbReference type="SAM" id="Phobius"/>
    </source>
</evidence>
<dbReference type="Proteomes" id="UP000283383">
    <property type="component" value="Unassembled WGS sequence"/>
</dbReference>
<dbReference type="Pfam" id="PF01545">
    <property type="entry name" value="Cation_efflux"/>
    <property type="match status" value="1"/>
</dbReference>
<feature type="domain" description="Cation efflux protein transmembrane" evidence="6">
    <location>
        <begin position="13"/>
        <end position="46"/>
    </location>
</feature>
<gene>
    <name evidence="7" type="ORF">GcM3_01489</name>
</gene>
<accession>A0A420J980</accession>